<feature type="transmembrane region" description="Helical" evidence="1">
    <location>
        <begin position="53"/>
        <end position="71"/>
    </location>
</feature>
<dbReference type="AlphaFoldDB" id="A0A2D2Q0I6"/>
<dbReference type="Proteomes" id="UP000231057">
    <property type="component" value="Chromosome"/>
</dbReference>
<keyword evidence="1" id="KW-0812">Transmembrane</keyword>
<evidence type="ECO:0000256" key="1">
    <source>
        <dbReference type="SAM" id="Phobius"/>
    </source>
</evidence>
<dbReference type="KEGG" id="slw:BRW62_03845"/>
<keyword evidence="3" id="KW-1185">Reference proteome</keyword>
<accession>A0A2D2Q0I6</accession>
<organism evidence="2 3">
    <name type="scientific">Parathermosynechococcus lividus PCC 6715</name>
    <dbReference type="NCBI Taxonomy" id="1917166"/>
    <lineage>
        <taxon>Bacteria</taxon>
        <taxon>Bacillati</taxon>
        <taxon>Cyanobacteriota</taxon>
        <taxon>Cyanophyceae</taxon>
        <taxon>Acaryochloridales</taxon>
        <taxon>Thermosynechococcaceae</taxon>
        <taxon>Parathermosynechococcus</taxon>
    </lineage>
</organism>
<sequence length="129" mass="14583">MEPPVFEPVDREAFTNPTLQRLWLFVYLLPIFGVIPALWQLSQRSGDRHARRVSRLAVLMAVVWVLGYGLLNGAAAATELSSIPHGVVLLANSVWGSGYFLLNVWLMVRLWRGRSLEVPLLSRLTKYLP</sequence>
<evidence type="ECO:0000313" key="2">
    <source>
        <dbReference type="EMBL" id="ATS18022.1"/>
    </source>
</evidence>
<keyword evidence="1" id="KW-1133">Transmembrane helix</keyword>
<dbReference type="EMBL" id="CP018092">
    <property type="protein sequence ID" value="ATS18022.1"/>
    <property type="molecule type" value="Genomic_DNA"/>
</dbReference>
<name>A0A2D2Q0I6_PARLV</name>
<keyword evidence="1" id="KW-0472">Membrane</keyword>
<dbReference type="RefSeq" id="WP_099798378.1">
    <property type="nucleotide sequence ID" value="NZ_CP018092.1"/>
</dbReference>
<evidence type="ECO:0008006" key="4">
    <source>
        <dbReference type="Google" id="ProtNLM"/>
    </source>
</evidence>
<reference evidence="3" key="2">
    <citation type="journal article" date="2022" name="Front. Microbiol.">
        <title>Comparative Genomic Analysis Revealed Distinct Molecular Components and Organization of CO2-Concentrating Mechanism in Thermophilic Cyanobacteria.</title>
        <authorList>
            <person name="Tang J."/>
            <person name="Zhou H."/>
            <person name="Yao D."/>
            <person name="Riaz S."/>
            <person name="You D."/>
            <person name="Klepacz-Smolka A."/>
            <person name="Daroch M."/>
        </authorList>
    </citation>
    <scope>NUCLEOTIDE SEQUENCE [LARGE SCALE GENOMIC DNA]</scope>
    <source>
        <strain evidence="3">PCC 6715</strain>
    </source>
</reference>
<feature type="transmembrane region" description="Helical" evidence="1">
    <location>
        <begin position="83"/>
        <end position="106"/>
    </location>
</feature>
<evidence type="ECO:0000313" key="3">
    <source>
        <dbReference type="Proteomes" id="UP000231057"/>
    </source>
</evidence>
<dbReference type="OrthoDB" id="425192at2"/>
<reference evidence="2 3" key="1">
    <citation type="submission" date="2016-11" db="EMBL/GenBank/DDBJ databases">
        <title>Complete genome sequence of thermophilic cyanobacteria strain Synechococcus sp. PCC6715.</title>
        <authorList>
            <person name="Tang J."/>
            <person name="Daroch M."/>
            <person name="Liang Y."/>
            <person name="Jiang D."/>
            <person name="Shah M."/>
        </authorList>
    </citation>
    <scope>NUCLEOTIDE SEQUENCE [LARGE SCALE GENOMIC DNA]</scope>
    <source>
        <strain evidence="2 3">PCC 6715</strain>
    </source>
</reference>
<protein>
    <recommendedName>
        <fullName evidence="4">DUF4870 domain-containing protein</fullName>
    </recommendedName>
</protein>
<proteinExistence type="predicted"/>
<gene>
    <name evidence="2" type="ORF">BRW62_03845</name>
</gene>
<feature type="transmembrane region" description="Helical" evidence="1">
    <location>
        <begin position="22"/>
        <end position="41"/>
    </location>
</feature>